<dbReference type="PANTHER" id="PTHR43828">
    <property type="entry name" value="ASPARAGINASE"/>
    <property type="match status" value="1"/>
</dbReference>
<evidence type="ECO:0000256" key="3">
    <source>
        <dbReference type="PROSITE-ProRule" id="PRU00023"/>
    </source>
</evidence>
<keyword evidence="1" id="KW-0677">Repeat</keyword>
<dbReference type="SMART" id="SM00248">
    <property type="entry name" value="ANK"/>
    <property type="match status" value="2"/>
</dbReference>
<feature type="repeat" description="ANK" evidence="3">
    <location>
        <begin position="479"/>
        <end position="511"/>
    </location>
</feature>
<protein>
    <submittedName>
        <fullName evidence="6">SWI6</fullName>
    </submittedName>
</protein>
<dbReference type="Pfam" id="PF00023">
    <property type="entry name" value="Ank"/>
    <property type="match status" value="2"/>
</dbReference>
<gene>
    <name evidence="6" type="primary">SWI6</name>
</gene>
<dbReference type="AlphaFoldDB" id="Q874M6"/>
<dbReference type="SUPFAM" id="SSF48403">
    <property type="entry name" value="Ankyrin repeat"/>
    <property type="match status" value="1"/>
</dbReference>
<feature type="compositionally biased region" description="Basic and acidic residues" evidence="5">
    <location>
        <begin position="141"/>
        <end position="158"/>
    </location>
</feature>
<feature type="compositionally biased region" description="Acidic residues" evidence="5">
    <location>
        <begin position="790"/>
        <end position="800"/>
    </location>
</feature>
<accession>Q874M6</accession>
<name>Q874M6_NAKDE</name>
<feature type="repeat" description="ANK" evidence="3">
    <location>
        <begin position="342"/>
        <end position="374"/>
    </location>
</feature>
<feature type="region of interest" description="Disordered" evidence="5">
    <location>
        <begin position="789"/>
        <end position="808"/>
    </location>
</feature>
<dbReference type="InterPro" id="IPR002110">
    <property type="entry name" value="Ankyrin_rpt"/>
</dbReference>
<dbReference type="GO" id="GO:0030907">
    <property type="term" value="C:MBF transcription complex"/>
    <property type="evidence" value="ECO:0007669"/>
    <property type="project" value="TreeGrafter"/>
</dbReference>
<sequence>MIELKRRVSGVEVTLRVDTSGSLASDDFGMLLRWVEELQSGSEEVGGITEEKLDQWRSEDNSKLLEQNHVHVDGSGYVDKSAIKTVMETLHIWDAFKDDLETFKGVTDTTSSDTPEAGSRIIDTANGAATSTDQNNDAEETEQRQATESTIKEEQKDNENEDRMEEDGDGTIQQEEGEEEEEDKDIQVDDESSAVKKRNGFGDMGLNFDSQRELGSPLKKMKLKPTANPNSSLETLHEDETEEIRNISDLPIHIYTYDLEAEFTTKPIQLHSARTPSDNVDNDQKVKLETFLQRLLFPEAHESPSKSNSGSSNTNTFENTLYEIDLSLPQIPLNLNIPADEHGNTPLHWLTSIANIDLVKELVKHGASRMLGDNIGESALVKAVKSVNNYDAGTFEELLDYLYPCLIIKDSMDRSILHHIVITSGMSRCSVAAKYYLDILMGWIVKKQTRTLDGNPDPIFESLDLKWVISNLLNAQDSNGDTCLNIAARLGNVSIVDSLLDYGADPLISNKSGLKPVDFGAGTSKFKMQKNDRSTVSEKIAPSDAKSPSQLETIDTGSLVKELETLLNAVKANYDDELFQYKEKLGKLHSQLNNQREHLASSREQLAQTKQLRDEYALLKEQLMNIKQGISEEEETFRKESENLGFSSDEASKIDWNSSEFDADEPFRIDVIYDLVESKLNNTYKGNLEQLLNQESAESIKKALLSRFGNEEELRQKMTGLLPPITLLKARVEAYRQNDAHLDEFLNSIKEKRTALEQKFRKVLSLCLKIEEGKVDDMLDGLLQAISSEDPQEIDTEEMQDFLKKHGD</sequence>
<proteinExistence type="predicted"/>
<evidence type="ECO:0000256" key="5">
    <source>
        <dbReference type="SAM" id="MobiDB-lite"/>
    </source>
</evidence>
<evidence type="ECO:0000256" key="2">
    <source>
        <dbReference type="ARBA" id="ARBA00023043"/>
    </source>
</evidence>
<dbReference type="PROSITE" id="PS50297">
    <property type="entry name" value="ANK_REP_REGION"/>
    <property type="match status" value="2"/>
</dbReference>
<keyword evidence="2 3" id="KW-0040">ANK repeat</keyword>
<feature type="compositionally biased region" description="Acidic residues" evidence="5">
    <location>
        <begin position="159"/>
        <end position="192"/>
    </location>
</feature>
<organism evidence="6">
    <name type="scientific">Nakaseomyces delphensis</name>
    <name type="common">Yeast</name>
    <name type="synonym">Kluyveromyces delphensis</name>
    <dbReference type="NCBI Taxonomy" id="51657"/>
    <lineage>
        <taxon>Eukaryota</taxon>
        <taxon>Fungi</taxon>
        <taxon>Dikarya</taxon>
        <taxon>Ascomycota</taxon>
        <taxon>Saccharomycotina</taxon>
        <taxon>Saccharomycetes</taxon>
        <taxon>Saccharomycetales</taxon>
        <taxon>Saccharomycetaceae</taxon>
        <taxon>Nakaseomyces</taxon>
    </lineage>
</organism>
<dbReference type="InterPro" id="IPR036770">
    <property type="entry name" value="Ankyrin_rpt-contain_sf"/>
</dbReference>
<dbReference type="GO" id="GO:0033309">
    <property type="term" value="C:SBF transcription complex"/>
    <property type="evidence" value="ECO:0007669"/>
    <property type="project" value="TreeGrafter"/>
</dbReference>
<evidence type="ECO:0000256" key="1">
    <source>
        <dbReference type="ARBA" id="ARBA00022737"/>
    </source>
</evidence>
<evidence type="ECO:0000256" key="4">
    <source>
        <dbReference type="SAM" id="Coils"/>
    </source>
</evidence>
<feature type="region of interest" description="Disordered" evidence="5">
    <location>
        <begin position="125"/>
        <end position="211"/>
    </location>
</feature>
<dbReference type="EMBL" id="AY181248">
    <property type="protein sequence ID" value="AAO25596.1"/>
    <property type="molecule type" value="Genomic_DNA"/>
</dbReference>
<reference evidence="6" key="1">
    <citation type="journal article" date="2003" name="Genome Biol.">
        <title>Evidence from comparative genomics for a complete sexual cycle in the 'asexual' pathogenic yeast Candida glabrata.</title>
        <authorList>
            <person name="Wong S."/>
            <person name="Fares M.A."/>
            <person name="Zimmermann W."/>
            <person name="Butler G."/>
            <person name="Wolfe K.H."/>
        </authorList>
    </citation>
    <scope>NUCLEOTIDE SEQUENCE</scope>
    <source>
        <strain evidence="6">CBS 2170</strain>
    </source>
</reference>
<dbReference type="PROSITE" id="PS50088">
    <property type="entry name" value="ANK_REPEAT"/>
    <property type="match status" value="2"/>
</dbReference>
<dbReference type="InterPro" id="IPR051642">
    <property type="entry name" value="SWI6-like"/>
</dbReference>
<feature type="region of interest" description="Disordered" evidence="5">
    <location>
        <begin position="531"/>
        <end position="552"/>
    </location>
</feature>
<feature type="coiled-coil region" evidence="4">
    <location>
        <begin position="592"/>
        <end position="636"/>
    </location>
</feature>
<evidence type="ECO:0000313" key="6">
    <source>
        <dbReference type="EMBL" id="AAO25596.1"/>
    </source>
</evidence>
<dbReference type="GO" id="GO:0045944">
    <property type="term" value="P:positive regulation of transcription by RNA polymerase II"/>
    <property type="evidence" value="ECO:0007669"/>
    <property type="project" value="UniProtKB-ARBA"/>
</dbReference>
<keyword evidence="4" id="KW-0175">Coiled coil</keyword>
<dbReference type="PANTHER" id="PTHR43828:SF3">
    <property type="entry name" value="CHROMO DOMAIN-CONTAINING PROTEIN"/>
    <property type="match status" value="1"/>
</dbReference>
<dbReference type="PhylomeDB" id="Q874M6"/>
<dbReference type="GO" id="GO:0003713">
    <property type="term" value="F:transcription coactivator activity"/>
    <property type="evidence" value="ECO:0007669"/>
    <property type="project" value="TreeGrafter"/>
</dbReference>
<dbReference type="Gene3D" id="1.25.40.20">
    <property type="entry name" value="Ankyrin repeat-containing domain"/>
    <property type="match status" value="1"/>
</dbReference>